<evidence type="ECO:0000313" key="5">
    <source>
        <dbReference type="Proteomes" id="UP001181693"/>
    </source>
</evidence>
<keyword evidence="2" id="KW-0812">Transmembrane</keyword>
<dbReference type="AlphaFoldDB" id="A0AAV3B322"/>
<evidence type="ECO:0000256" key="1">
    <source>
        <dbReference type="ARBA" id="ARBA00008164"/>
    </source>
</evidence>
<comment type="similarity">
    <text evidence="1">Belongs to the band 7/mec-2 family.</text>
</comment>
<dbReference type="GO" id="GO:0005886">
    <property type="term" value="C:plasma membrane"/>
    <property type="evidence" value="ECO:0007669"/>
    <property type="project" value="InterPro"/>
</dbReference>
<proteinExistence type="inferred from homology"/>
<reference evidence="4" key="1">
    <citation type="thesis" date="2020" institute="ProQuest LLC" country="789 East Eisenhower Parkway, Ann Arbor, MI, USA">
        <title>Comparative Genomics and Chromosome Evolution.</title>
        <authorList>
            <person name="Mudd A.B."/>
        </authorList>
    </citation>
    <scope>NUCLEOTIDE SEQUENCE</scope>
    <source>
        <strain evidence="4">1538</strain>
        <tissue evidence="4">Blood</tissue>
    </source>
</reference>
<sequence length="368" mass="40679">MMWSQYRYNALPLSIESPPSTAAKSAESDTWLMRFCHTGVTFLCFLIMIITLPISIWFSVKIVPDYERIVIFRLGRVRPPKGPGLILLVPLIDQFQRVDMRTRAFSIQPSKVKSRDDVLVSLRADVCFRVCDPVLSVMSVQDLNFFIQHTSENLLAQSLGRKYLREIYGDRLRIAEHLKEDINEQVKAYGVCVDHTELQLEAVLRPQEEQVNVPVTPPGFGSPGGLEQMVVQLVSLAKQSMTTSSSSSSSSSSVAAFTLQQMASQLEGIISESLVSEVGSSYQLYVTLHSGGNISYYIDLTSGSGSCGWGIFPGTPDVTLAMTEADLMCLINGDLSPLTAYTTGRLRVVGDLRTALLLENVLRRIAGR</sequence>
<keyword evidence="5" id="KW-1185">Reference proteome</keyword>
<evidence type="ECO:0000313" key="4">
    <source>
        <dbReference type="EMBL" id="DBA31596.1"/>
    </source>
</evidence>
<dbReference type="PANTHER" id="PTHR10264:SF130">
    <property type="entry name" value="STOMATIN-LIKE PROTEIN 1"/>
    <property type="match status" value="1"/>
</dbReference>
<dbReference type="Pfam" id="PF01145">
    <property type="entry name" value="Band_7"/>
    <property type="match status" value="1"/>
</dbReference>
<dbReference type="InterPro" id="IPR043202">
    <property type="entry name" value="Band-7_stomatin-like"/>
</dbReference>
<gene>
    <name evidence="4" type="ORF">GDO54_007406</name>
</gene>
<dbReference type="InterPro" id="IPR001972">
    <property type="entry name" value="Stomatin_HflK_fam"/>
</dbReference>
<dbReference type="InterPro" id="IPR001107">
    <property type="entry name" value="Band_7"/>
</dbReference>
<dbReference type="PRINTS" id="PR00721">
    <property type="entry name" value="STOMATIN"/>
</dbReference>
<dbReference type="Gene3D" id="3.30.479.30">
    <property type="entry name" value="Band 7 domain"/>
    <property type="match status" value="1"/>
</dbReference>
<protein>
    <recommendedName>
        <fullName evidence="3">Band 7 domain-containing protein</fullName>
    </recommendedName>
</protein>
<organism evidence="4 5">
    <name type="scientific">Pyxicephalus adspersus</name>
    <name type="common">African bullfrog</name>
    <dbReference type="NCBI Taxonomy" id="30357"/>
    <lineage>
        <taxon>Eukaryota</taxon>
        <taxon>Metazoa</taxon>
        <taxon>Chordata</taxon>
        <taxon>Craniata</taxon>
        <taxon>Vertebrata</taxon>
        <taxon>Euteleostomi</taxon>
        <taxon>Amphibia</taxon>
        <taxon>Batrachia</taxon>
        <taxon>Anura</taxon>
        <taxon>Neobatrachia</taxon>
        <taxon>Ranoidea</taxon>
        <taxon>Pyxicephalidae</taxon>
        <taxon>Pyxicephalinae</taxon>
        <taxon>Pyxicephalus</taxon>
    </lineage>
</organism>
<feature type="domain" description="Band 7" evidence="3">
    <location>
        <begin position="58"/>
        <end position="211"/>
    </location>
</feature>
<dbReference type="SUPFAM" id="SSF117892">
    <property type="entry name" value="Band 7/SPFH domain"/>
    <property type="match status" value="1"/>
</dbReference>
<dbReference type="Proteomes" id="UP001181693">
    <property type="component" value="Unassembled WGS sequence"/>
</dbReference>
<dbReference type="InterPro" id="IPR036013">
    <property type="entry name" value="Band_7/SPFH_dom_sf"/>
</dbReference>
<name>A0AAV3B322_PYXAD</name>
<comment type="caution">
    <text evidence="4">The sequence shown here is derived from an EMBL/GenBank/DDBJ whole genome shotgun (WGS) entry which is preliminary data.</text>
</comment>
<dbReference type="InterPro" id="IPR036527">
    <property type="entry name" value="SCP2_sterol-bd_dom_sf"/>
</dbReference>
<dbReference type="SUPFAM" id="SSF55718">
    <property type="entry name" value="SCP-like"/>
    <property type="match status" value="1"/>
</dbReference>
<dbReference type="InterPro" id="IPR003033">
    <property type="entry name" value="SCP2_sterol-bd_dom"/>
</dbReference>
<dbReference type="EMBL" id="DYDO01000002">
    <property type="protein sequence ID" value="DBA31596.1"/>
    <property type="molecule type" value="Genomic_DNA"/>
</dbReference>
<keyword evidence="2" id="KW-0472">Membrane</keyword>
<keyword evidence="2" id="KW-1133">Transmembrane helix</keyword>
<accession>A0AAV3B322</accession>
<dbReference type="PANTHER" id="PTHR10264">
    <property type="entry name" value="BAND 7 PROTEIN-RELATED"/>
    <property type="match status" value="1"/>
</dbReference>
<dbReference type="Pfam" id="PF02036">
    <property type="entry name" value="SCP2"/>
    <property type="match status" value="1"/>
</dbReference>
<evidence type="ECO:0000259" key="3">
    <source>
        <dbReference type="SMART" id="SM00244"/>
    </source>
</evidence>
<feature type="transmembrane region" description="Helical" evidence="2">
    <location>
        <begin position="40"/>
        <end position="60"/>
    </location>
</feature>
<evidence type="ECO:0000256" key="2">
    <source>
        <dbReference type="SAM" id="Phobius"/>
    </source>
</evidence>
<dbReference type="Gene3D" id="3.30.1050.10">
    <property type="entry name" value="SCP2 sterol-binding domain"/>
    <property type="match status" value="1"/>
</dbReference>
<dbReference type="SMART" id="SM00244">
    <property type="entry name" value="PHB"/>
    <property type="match status" value="1"/>
</dbReference>